<evidence type="ECO:0000313" key="1">
    <source>
        <dbReference type="EMBL" id="KAI0049303.1"/>
    </source>
</evidence>
<dbReference type="Proteomes" id="UP000814033">
    <property type="component" value="Unassembled WGS sequence"/>
</dbReference>
<evidence type="ECO:0000313" key="2">
    <source>
        <dbReference type="Proteomes" id="UP000814033"/>
    </source>
</evidence>
<protein>
    <submittedName>
        <fullName evidence="1">Uncharacterized protein</fullName>
    </submittedName>
</protein>
<reference evidence="1" key="1">
    <citation type="submission" date="2021-02" db="EMBL/GenBank/DDBJ databases">
        <authorList>
            <consortium name="DOE Joint Genome Institute"/>
            <person name="Ahrendt S."/>
            <person name="Looney B.P."/>
            <person name="Miyauchi S."/>
            <person name="Morin E."/>
            <person name="Drula E."/>
            <person name="Courty P.E."/>
            <person name="Chicoki N."/>
            <person name="Fauchery L."/>
            <person name="Kohler A."/>
            <person name="Kuo A."/>
            <person name="Labutti K."/>
            <person name="Pangilinan J."/>
            <person name="Lipzen A."/>
            <person name="Riley R."/>
            <person name="Andreopoulos W."/>
            <person name="He G."/>
            <person name="Johnson J."/>
            <person name="Barry K.W."/>
            <person name="Grigoriev I.V."/>
            <person name="Nagy L."/>
            <person name="Hibbett D."/>
            <person name="Henrissat B."/>
            <person name="Matheny P.B."/>
            <person name="Labbe J."/>
            <person name="Martin F."/>
        </authorList>
    </citation>
    <scope>NUCLEOTIDE SEQUENCE</scope>
    <source>
        <strain evidence="1">FP105234-sp</strain>
    </source>
</reference>
<organism evidence="1 2">
    <name type="scientific">Auriscalpium vulgare</name>
    <dbReference type="NCBI Taxonomy" id="40419"/>
    <lineage>
        <taxon>Eukaryota</taxon>
        <taxon>Fungi</taxon>
        <taxon>Dikarya</taxon>
        <taxon>Basidiomycota</taxon>
        <taxon>Agaricomycotina</taxon>
        <taxon>Agaricomycetes</taxon>
        <taxon>Russulales</taxon>
        <taxon>Auriscalpiaceae</taxon>
        <taxon>Auriscalpium</taxon>
    </lineage>
</organism>
<comment type="caution">
    <text evidence="1">The sequence shown here is derived from an EMBL/GenBank/DDBJ whole genome shotgun (WGS) entry which is preliminary data.</text>
</comment>
<name>A0ACB8RYP3_9AGAM</name>
<reference evidence="1" key="2">
    <citation type="journal article" date="2022" name="New Phytol.">
        <title>Evolutionary transition to the ectomycorrhizal habit in the genomes of a hyperdiverse lineage of mushroom-forming fungi.</title>
        <authorList>
            <person name="Looney B."/>
            <person name="Miyauchi S."/>
            <person name="Morin E."/>
            <person name="Drula E."/>
            <person name="Courty P.E."/>
            <person name="Kohler A."/>
            <person name="Kuo A."/>
            <person name="LaButti K."/>
            <person name="Pangilinan J."/>
            <person name="Lipzen A."/>
            <person name="Riley R."/>
            <person name="Andreopoulos W."/>
            <person name="He G."/>
            <person name="Johnson J."/>
            <person name="Nolan M."/>
            <person name="Tritt A."/>
            <person name="Barry K.W."/>
            <person name="Grigoriev I.V."/>
            <person name="Nagy L.G."/>
            <person name="Hibbett D."/>
            <person name="Henrissat B."/>
            <person name="Matheny P.B."/>
            <person name="Labbe J."/>
            <person name="Martin F.M."/>
        </authorList>
    </citation>
    <scope>NUCLEOTIDE SEQUENCE</scope>
    <source>
        <strain evidence="1">FP105234-sp</strain>
    </source>
</reference>
<sequence length="755" mass="84681">MAGIAFVVSYGLNSEISILFLSIYVMFTAVSPQMLVLRVVEGRAWKQNQMTDTSATLNITNSSRGQANASSQYVSGSTKDDGIMVRLETTRKTDRSVEDLGKFSSSGDKAKRLAAKQPGLSHGLVQRLAPEFKILRGTTSKQTPLWPPGVTDLTELVLRGVKYTSRSVILNFGHLWMQLQYYLHTSIQVYSPEMWHALCQVPISVRIFRVGMAIVFEHCVIAVPSRDQVFQVKWATSEALLPYREVNVLSQWQEFLAFVTAWLRAGLDKIPRRSKLFIDSMRDSKGFLPGVGVYSACEILYLAGVSPYATECEVLLTPSMLARVLEAYFVYAHTATEIWEKLLRFSVREGIQAPTPRERRTYASWLNVYAKSRVFISARAARLLASQRSATQYDVFEPTYLKLGLEQNDHLGMLVFGEEKWATIRRMDIESVRRSAAQNPLYRFYKEKGLLTSDTHLLLDEYAYDNLFLTRAAMRATSVPTVFCRGTKQMWSIIPLPPGAKAATKEIQEIKGLEKERKTFLYILASSKDVVIGPLEYCGNGVLVKTARNVIHAVLPCQGAADGNISPYFVHRAILNNERKSRLGREAGIKDTVTGTKRKIAATRLSREMRKKAQDKITIMRGIQERLRKEKEKNETLHNDSMGPSTVCAVVSAATTLPAAASAPLSLPLPADQLSANADNTDKENVAVLPVNPPRKRKRHSADRDLVDVVVADNAGPSKRVRTSRGIEMRQTEHPIDAILATLPQARRQHKRRRY</sequence>
<keyword evidence="2" id="KW-1185">Reference proteome</keyword>
<gene>
    <name evidence="1" type="ORF">FA95DRAFT_1677697</name>
</gene>
<accession>A0ACB8RYP3</accession>
<proteinExistence type="predicted"/>
<dbReference type="EMBL" id="MU275875">
    <property type="protein sequence ID" value="KAI0049303.1"/>
    <property type="molecule type" value="Genomic_DNA"/>
</dbReference>